<protein>
    <recommendedName>
        <fullName evidence="3">DUF4340 domain-containing protein</fullName>
    </recommendedName>
</protein>
<evidence type="ECO:0000313" key="4">
    <source>
        <dbReference type="EMBL" id="KDA03562.1"/>
    </source>
</evidence>
<comment type="caution">
    <text evidence="4">The sequence shown here is derived from an EMBL/GenBank/DDBJ whole genome shotgun (WGS) entry which is preliminary data.</text>
</comment>
<dbReference type="InterPro" id="IPR025641">
    <property type="entry name" value="DUF4340"/>
</dbReference>
<dbReference type="Pfam" id="PF14238">
    <property type="entry name" value="DUF4340"/>
    <property type="match status" value="1"/>
</dbReference>
<name>A0A059G9N1_9PROT</name>
<feature type="compositionally biased region" description="Pro residues" evidence="1">
    <location>
        <begin position="337"/>
        <end position="349"/>
    </location>
</feature>
<feature type="region of interest" description="Disordered" evidence="1">
    <location>
        <begin position="330"/>
        <end position="349"/>
    </location>
</feature>
<evidence type="ECO:0000256" key="1">
    <source>
        <dbReference type="SAM" id="MobiDB-lite"/>
    </source>
</evidence>
<keyword evidence="2" id="KW-0812">Transmembrane</keyword>
<dbReference type="EMBL" id="ARYL01000005">
    <property type="protein sequence ID" value="KDA03562.1"/>
    <property type="molecule type" value="Genomic_DNA"/>
</dbReference>
<evidence type="ECO:0000313" key="5">
    <source>
        <dbReference type="Proteomes" id="UP000024942"/>
    </source>
</evidence>
<dbReference type="RefSeq" id="WP_035536447.1">
    <property type="nucleotide sequence ID" value="NZ_ARYL01000005.1"/>
</dbReference>
<organism evidence="4 5">
    <name type="scientific">Hyphomonas oceanitis SCH89</name>
    <dbReference type="NCBI Taxonomy" id="1280953"/>
    <lineage>
        <taxon>Bacteria</taxon>
        <taxon>Pseudomonadati</taxon>
        <taxon>Pseudomonadota</taxon>
        <taxon>Alphaproteobacteria</taxon>
        <taxon>Hyphomonadales</taxon>
        <taxon>Hyphomonadaceae</taxon>
        <taxon>Hyphomonas</taxon>
    </lineage>
</organism>
<sequence>MIDIRHGQRVRRLQVLAVLAGLLTVLAIFLNIGGNETPQTTGRMGKPVLPDFAEARADAAEIRITLADESYSLINGPDGWTLKGSGGYPVRADRLASLAGGLGDLTWGEGRTRDPGKMNRIGLGDPRDGGTGALIEIINEAGTVTASLITGRKGSIVYARLPGEEQAFRVNGDLPPLYNHDAWLDLDIIDIHSDAVSAVRLFDARGNSLYLQRSVGSSDRSFRPAPPYQDYRLVSRIAASTPALALTRFQPIGVKPASKLTTRPVARHITETHDGLEVDLQAYREPDGYFVTLRAIEAGEGAQRGSTINQKASGWAFELTEFDWNEFTPSISSIVRPPQPSDPASPAQP</sequence>
<feature type="transmembrane region" description="Helical" evidence="2">
    <location>
        <begin position="12"/>
        <end position="34"/>
    </location>
</feature>
<dbReference type="AlphaFoldDB" id="A0A059G9N1"/>
<accession>A0A059G9N1</accession>
<feature type="domain" description="DUF4340" evidence="3">
    <location>
        <begin position="80"/>
        <end position="213"/>
    </location>
</feature>
<keyword evidence="2" id="KW-0472">Membrane</keyword>
<proteinExistence type="predicted"/>
<dbReference type="eggNOG" id="ENOG5031SVN">
    <property type="taxonomic scope" value="Bacteria"/>
</dbReference>
<evidence type="ECO:0000259" key="3">
    <source>
        <dbReference type="Pfam" id="PF14238"/>
    </source>
</evidence>
<reference evidence="4 5" key="1">
    <citation type="journal article" date="2014" name="Antonie Van Leeuwenhoek">
        <title>Hyphomonas beringensis sp. nov. and Hyphomonas chukchiensis sp. nov., isolated from surface seawater of the Bering Sea and Chukchi Sea.</title>
        <authorList>
            <person name="Li C."/>
            <person name="Lai Q."/>
            <person name="Li G."/>
            <person name="Dong C."/>
            <person name="Wang J."/>
            <person name="Liao Y."/>
            <person name="Shao Z."/>
        </authorList>
    </citation>
    <scope>NUCLEOTIDE SEQUENCE [LARGE SCALE GENOMIC DNA]</scope>
    <source>
        <strain evidence="4 5">SCH89</strain>
    </source>
</reference>
<evidence type="ECO:0000256" key="2">
    <source>
        <dbReference type="SAM" id="Phobius"/>
    </source>
</evidence>
<dbReference type="PATRIC" id="fig|1280953.3.peg.1086"/>
<dbReference type="STRING" id="1280953.HOC_05394"/>
<gene>
    <name evidence="4" type="ORF">HOC_05394</name>
</gene>
<dbReference type="Proteomes" id="UP000024942">
    <property type="component" value="Unassembled WGS sequence"/>
</dbReference>
<keyword evidence="5" id="KW-1185">Reference proteome</keyword>
<keyword evidence="2" id="KW-1133">Transmembrane helix</keyword>
<dbReference type="OrthoDB" id="7359157at2"/>